<name>A0A6J4VRV5_9BACT</name>
<dbReference type="PANTHER" id="PTHR39080:SF1">
    <property type="entry name" value="LARGE RIBOSOMAL SUBUNIT PROTEIN BL28A"/>
    <property type="match status" value="1"/>
</dbReference>
<proteinExistence type="inferred from homology"/>
<dbReference type="PANTHER" id="PTHR39080">
    <property type="entry name" value="50S RIBOSOMAL PROTEIN L28"/>
    <property type="match status" value="1"/>
</dbReference>
<dbReference type="InterPro" id="IPR026569">
    <property type="entry name" value="Ribosomal_bL28"/>
</dbReference>
<dbReference type="AlphaFoldDB" id="A0A6J4VRV5"/>
<dbReference type="Gene3D" id="2.30.170.40">
    <property type="entry name" value="Ribosomal protein L28/L24"/>
    <property type="match status" value="1"/>
</dbReference>
<dbReference type="InterPro" id="IPR050096">
    <property type="entry name" value="Bacterial_rp_bL28"/>
</dbReference>
<evidence type="ECO:0000256" key="3">
    <source>
        <dbReference type="ARBA" id="ARBA00023274"/>
    </source>
</evidence>
<keyword evidence="2 5" id="KW-0689">Ribosomal protein</keyword>
<evidence type="ECO:0000256" key="2">
    <source>
        <dbReference type="ARBA" id="ARBA00022980"/>
    </source>
</evidence>
<evidence type="ECO:0000256" key="5">
    <source>
        <dbReference type="HAMAP-Rule" id="MF_00373"/>
    </source>
</evidence>
<dbReference type="EMBL" id="CADCWN010000303">
    <property type="protein sequence ID" value="CAA9585775.1"/>
    <property type="molecule type" value="Genomic_DNA"/>
</dbReference>
<reference evidence="6" key="1">
    <citation type="submission" date="2020-02" db="EMBL/GenBank/DDBJ databases">
        <authorList>
            <person name="Meier V. D."/>
        </authorList>
    </citation>
    <scope>NUCLEOTIDE SEQUENCE</scope>
    <source>
        <strain evidence="6">AVDCRST_MAG18</strain>
    </source>
</reference>
<sequence length="64" mass="7105">MAMCDMCGKTKRAGNNVSHSKVATKRLFRPNIQKATIMVKGQLKSQKVCTRCLRTLAKAPRGLK</sequence>
<dbReference type="GO" id="GO:0003735">
    <property type="term" value="F:structural constituent of ribosome"/>
    <property type="evidence" value="ECO:0007669"/>
    <property type="project" value="InterPro"/>
</dbReference>
<dbReference type="Pfam" id="PF00830">
    <property type="entry name" value="Ribosomal_L28"/>
    <property type="match status" value="1"/>
</dbReference>
<evidence type="ECO:0000256" key="4">
    <source>
        <dbReference type="ARBA" id="ARBA00035174"/>
    </source>
</evidence>
<keyword evidence="3 5" id="KW-0687">Ribonucleoprotein</keyword>
<accession>A0A6J4VRV5</accession>
<dbReference type="InterPro" id="IPR034704">
    <property type="entry name" value="Ribosomal_bL28/bL31-like_sf"/>
</dbReference>
<evidence type="ECO:0000256" key="1">
    <source>
        <dbReference type="ARBA" id="ARBA00008760"/>
    </source>
</evidence>
<protein>
    <recommendedName>
        <fullName evidence="4 5">Large ribosomal subunit protein bL28</fullName>
    </recommendedName>
</protein>
<dbReference type="InterPro" id="IPR037147">
    <property type="entry name" value="Ribosomal_bL28_sf"/>
</dbReference>
<dbReference type="GO" id="GO:1990904">
    <property type="term" value="C:ribonucleoprotein complex"/>
    <property type="evidence" value="ECO:0007669"/>
    <property type="project" value="UniProtKB-KW"/>
</dbReference>
<organism evidence="6">
    <name type="scientific">uncultured Thermomicrobiales bacterium</name>
    <dbReference type="NCBI Taxonomy" id="1645740"/>
    <lineage>
        <taxon>Bacteria</taxon>
        <taxon>Pseudomonadati</taxon>
        <taxon>Thermomicrobiota</taxon>
        <taxon>Thermomicrobia</taxon>
        <taxon>Thermomicrobiales</taxon>
        <taxon>environmental samples</taxon>
    </lineage>
</organism>
<dbReference type="GO" id="GO:0006412">
    <property type="term" value="P:translation"/>
    <property type="evidence" value="ECO:0007669"/>
    <property type="project" value="UniProtKB-UniRule"/>
</dbReference>
<comment type="similarity">
    <text evidence="1 5">Belongs to the bacterial ribosomal protein bL28 family.</text>
</comment>
<dbReference type="InterPro" id="IPR001383">
    <property type="entry name" value="Ribosomal_bL28_bact-type"/>
</dbReference>
<dbReference type="GO" id="GO:0005840">
    <property type="term" value="C:ribosome"/>
    <property type="evidence" value="ECO:0007669"/>
    <property type="project" value="UniProtKB-KW"/>
</dbReference>
<evidence type="ECO:0000313" key="6">
    <source>
        <dbReference type="EMBL" id="CAA9585775.1"/>
    </source>
</evidence>
<dbReference type="SUPFAM" id="SSF143800">
    <property type="entry name" value="L28p-like"/>
    <property type="match status" value="1"/>
</dbReference>
<dbReference type="HAMAP" id="MF_00373">
    <property type="entry name" value="Ribosomal_bL28"/>
    <property type="match status" value="1"/>
</dbReference>
<dbReference type="NCBIfam" id="TIGR00009">
    <property type="entry name" value="L28"/>
    <property type="match status" value="1"/>
</dbReference>
<gene>
    <name evidence="5" type="primary">rpmB</name>
    <name evidence="6" type="ORF">AVDCRST_MAG18-3806</name>
</gene>